<accession>A0ACC2TQB2</accession>
<gene>
    <name evidence="1" type="ORF">DSO57_1023872</name>
</gene>
<organism evidence="1 2">
    <name type="scientific">Entomophthora muscae</name>
    <dbReference type="NCBI Taxonomy" id="34485"/>
    <lineage>
        <taxon>Eukaryota</taxon>
        <taxon>Fungi</taxon>
        <taxon>Fungi incertae sedis</taxon>
        <taxon>Zoopagomycota</taxon>
        <taxon>Entomophthoromycotina</taxon>
        <taxon>Entomophthoromycetes</taxon>
        <taxon>Entomophthorales</taxon>
        <taxon>Entomophthoraceae</taxon>
        <taxon>Entomophthora</taxon>
    </lineage>
</organism>
<name>A0ACC2TQB2_9FUNG</name>
<evidence type="ECO:0000313" key="1">
    <source>
        <dbReference type="EMBL" id="KAJ9076671.1"/>
    </source>
</evidence>
<protein>
    <submittedName>
        <fullName evidence="1">Uncharacterized protein</fullName>
    </submittedName>
</protein>
<keyword evidence="2" id="KW-1185">Reference proteome</keyword>
<comment type="caution">
    <text evidence="1">The sequence shown here is derived from an EMBL/GenBank/DDBJ whole genome shotgun (WGS) entry which is preliminary data.</text>
</comment>
<reference evidence="1" key="1">
    <citation type="submission" date="2022-04" db="EMBL/GenBank/DDBJ databases">
        <title>Genome of the entomopathogenic fungus Entomophthora muscae.</title>
        <authorList>
            <person name="Elya C."/>
            <person name="Lovett B.R."/>
            <person name="Lee E."/>
            <person name="Macias A.M."/>
            <person name="Hajek A.E."/>
            <person name="De Bivort B.L."/>
            <person name="Kasson M.T."/>
            <person name="De Fine Licht H.H."/>
            <person name="Stajich J.E."/>
        </authorList>
    </citation>
    <scope>NUCLEOTIDE SEQUENCE</scope>
    <source>
        <strain evidence="1">Berkeley</strain>
    </source>
</reference>
<dbReference type="EMBL" id="QTSX02002256">
    <property type="protein sequence ID" value="KAJ9076671.1"/>
    <property type="molecule type" value="Genomic_DNA"/>
</dbReference>
<dbReference type="Proteomes" id="UP001165960">
    <property type="component" value="Unassembled WGS sequence"/>
</dbReference>
<evidence type="ECO:0000313" key="2">
    <source>
        <dbReference type="Proteomes" id="UP001165960"/>
    </source>
</evidence>
<proteinExistence type="predicted"/>
<sequence>MAKARIEPQTFFRDPEFKGEHSSDMVFKRKHGRGGVATEFPDLSANVSYDTQGALDEPPLDVSNIMD</sequence>